<gene>
    <name evidence="1" type="primary">83</name>
    <name evidence="1" type="ORF">SEA_STAGNI_83</name>
</gene>
<dbReference type="InterPro" id="IPR058002">
    <property type="entry name" value="Gp82"/>
</dbReference>
<evidence type="ECO:0000313" key="2">
    <source>
        <dbReference type="Proteomes" id="UP000223858"/>
    </source>
</evidence>
<dbReference type="EMBL" id="MF185732">
    <property type="protein sequence ID" value="ASR86271.1"/>
    <property type="molecule type" value="Genomic_DNA"/>
</dbReference>
<sequence length="137" mass="14829">MSALRIRGVAMKVFVYKNLHATKKAGHTVYSIKALSGAKKGKVIARSRNVMIGLAEGKVSEAGRQRVLRERKKSVHAGIVGHLMGTHPVDPETLGGTTSRITYNPYKYEQFVHADTEAPFEGAPVVCLSDEGVIAVN</sequence>
<accession>A0A222ZQ68</accession>
<organism evidence="1 2">
    <name type="scientific">Mycobacterium phage Stagni</name>
    <dbReference type="NCBI Taxonomy" id="2015849"/>
    <lineage>
        <taxon>Viruses</taxon>
        <taxon>Duplodnaviria</taxon>
        <taxon>Heunggongvirae</taxon>
        <taxon>Uroviricota</taxon>
        <taxon>Caudoviricetes</taxon>
        <taxon>Microwolfvirus</taxon>
        <taxon>Microwolfvirus microwolf</taxon>
    </lineage>
</organism>
<protein>
    <submittedName>
        <fullName evidence="1">Uncharacterized protein</fullName>
    </submittedName>
</protein>
<dbReference type="Pfam" id="PF25735">
    <property type="entry name" value="Phage_L5_gp82"/>
    <property type="match status" value="1"/>
</dbReference>
<proteinExistence type="predicted"/>
<reference evidence="1 2" key="1">
    <citation type="submission" date="2017-06" db="EMBL/GenBank/DDBJ databases">
        <authorList>
            <person name="Kagey J.D."/>
            <person name="Thomson J.S."/>
            <person name="Conant S.B."/>
            <person name="Elinsky A."/>
            <person name="Harness C."/>
            <person name="Waller T."/>
            <person name="Swasey R."/>
            <person name="Huffman A."/>
            <person name="Moak E."/>
            <person name="Julien A."/>
            <person name="Stoner T.H."/>
            <person name="Garlena R.A."/>
            <person name="Russell D.A."/>
            <person name="Pope W.H."/>
            <person name="Jacobs-Sera D."/>
            <person name="Hatfull G.F."/>
        </authorList>
    </citation>
    <scope>NUCLEOTIDE SEQUENCE [LARGE SCALE GENOMIC DNA]</scope>
</reference>
<name>A0A222ZQ68_9CAUD</name>
<dbReference type="Proteomes" id="UP000223858">
    <property type="component" value="Segment"/>
</dbReference>
<evidence type="ECO:0000313" key="1">
    <source>
        <dbReference type="EMBL" id="ASR86271.1"/>
    </source>
</evidence>